<organism evidence="1 2">
    <name type="scientific">Plakobranchus ocellatus</name>
    <dbReference type="NCBI Taxonomy" id="259542"/>
    <lineage>
        <taxon>Eukaryota</taxon>
        <taxon>Metazoa</taxon>
        <taxon>Spiralia</taxon>
        <taxon>Lophotrochozoa</taxon>
        <taxon>Mollusca</taxon>
        <taxon>Gastropoda</taxon>
        <taxon>Heterobranchia</taxon>
        <taxon>Euthyneura</taxon>
        <taxon>Panpulmonata</taxon>
        <taxon>Sacoglossa</taxon>
        <taxon>Placobranchoidea</taxon>
        <taxon>Plakobranchidae</taxon>
        <taxon>Plakobranchus</taxon>
    </lineage>
</organism>
<sequence>MEPIANYLMMPYAKNNLDPAPGSLVLEPSLRTNFTFFLAVVLKGCGRFISEMAWTMNCSASMANTTPYLLTATWCFTGNVSPSAKQYRA</sequence>
<gene>
    <name evidence="1" type="ORF">PoB_006878200</name>
</gene>
<comment type="caution">
    <text evidence="1">The sequence shown here is derived from an EMBL/GenBank/DDBJ whole genome shotgun (WGS) entry which is preliminary data.</text>
</comment>
<dbReference type="Proteomes" id="UP000735302">
    <property type="component" value="Unassembled WGS sequence"/>
</dbReference>
<dbReference type="AlphaFoldDB" id="A0AAV4DE02"/>
<reference evidence="1 2" key="1">
    <citation type="journal article" date="2021" name="Elife">
        <title>Chloroplast acquisition without the gene transfer in kleptoplastic sea slugs, Plakobranchus ocellatus.</title>
        <authorList>
            <person name="Maeda T."/>
            <person name="Takahashi S."/>
            <person name="Yoshida T."/>
            <person name="Shimamura S."/>
            <person name="Takaki Y."/>
            <person name="Nagai Y."/>
            <person name="Toyoda A."/>
            <person name="Suzuki Y."/>
            <person name="Arimoto A."/>
            <person name="Ishii H."/>
            <person name="Satoh N."/>
            <person name="Nishiyama T."/>
            <person name="Hasebe M."/>
            <person name="Maruyama T."/>
            <person name="Minagawa J."/>
            <person name="Obokata J."/>
            <person name="Shigenobu S."/>
        </authorList>
    </citation>
    <scope>NUCLEOTIDE SEQUENCE [LARGE SCALE GENOMIC DNA]</scope>
</reference>
<dbReference type="EMBL" id="BLXT01007780">
    <property type="protein sequence ID" value="GFO42277.1"/>
    <property type="molecule type" value="Genomic_DNA"/>
</dbReference>
<keyword evidence="2" id="KW-1185">Reference proteome</keyword>
<name>A0AAV4DE02_9GAST</name>
<evidence type="ECO:0000313" key="1">
    <source>
        <dbReference type="EMBL" id="GFO42277.1"/>
    </source>
</evidence>
<proteinExistence type="predicted"/>
<protein>
    <submittedName>
        <fullName evidence="1">Uncharacterized protein</fullName>
    </submittedName>
</protein>
<accession>A0AAV4DE02</accession>
<evidence type="ECO:0000313" key="2">
    <source>
        <dbReference type="Proteomes" id="UP000735302"/>
    </source>
</evidence>